<comment type="caution">
    <text evidence="2">The sequence shown here is derived from an EMBL/GenBank/DDBJ whole genome shotgun (WGS) entry which is preliminary data.</text>
</comment>
<organism evidence="2 3">
    <name type="scientific">Puccinia coronata f. sp. avenae</name>
    <dbReference type="NCBI Taxonomy" id="200324"/>
    <lineage>
        <taxon>Eukaryota</taxon>
        <taxon>Fungi</taxon>
        <taxon>Dikarya</taxon>
        <taxon>Basidiomycota</taxon>
        <taxon>Pucciniomycotina</taxon>
        <taxon>Pucciniomycetes</taxon>
        <taxon>Pucciniales</taxon>
        <taxon>Pucciniaceae</taxon>
        <taxon>Puccinia</taxon>
    </lineage>
</organism>
<accession>A0A2N5S900</accession>
<keyword evidence="3" id="KW-1185">Reference proteome</keyword>
<protein>
    <submittedName>
        <fullName evidence="2">Uncharacterized protein</fullName>
    </submittedName>
</protein>
<gene>
    <name evidence="2" type="ORF">PCANC_26712</name>
</gene>
<reference evidence="2 3" key="1">
    <citation type="submission" date="2017-11" db="EMBL/GenBank/DDBJ databases">
        <title>De novo assembly and phasing of dikaryotic genomes from two isolates of Puccinia coronata f. sp. avenae, the causal agent of oat crown rust.</title>
        <authorList>
            <person name="Miller M.E."/>
            <person name="Zhang Y."/>
            <person name="Omidvar V."/>
            <person name="Sperschneider J."/>
            <person name="Schwessinger B."/>
            <person name="Raley C."/>
            <person name="Palmer J.M."/>
            <person name="Garnica D."/>
            <person name="Upadhyaya N."/>
            <person name="Rathjen J."/>
            <person name="Taylor J.M."/>
            <person name="Park R.F."/>
            <person name="Dodds P.N."/>
            <person name="Hirsch C.D."/>
            <person name="Kianian S.F."/>
            <person name="Figueroa M."/>
        </authorList>
    </citation>
    <scope>NUCLEOTIDE SEQUENCE [LARGE SCALE GENOMIC DNA]</scope>
    <source>
        <strain evidence="2">12NC29</strain>
    </source>
</reference>
<dbReference type="EMBL" id="PGCJ01001091">
    <property type="protein sequence ID" value="PLW09718.1"/>
    <property type="molecule type" value="Genomic_DNA"/>
</dbReference>
<dbReference type="AlphaFoldDB" id="A0A2N5S900"/>
<evidence type="ECO:0000313" key="3">
    <source>
        <dbReference type="Proteomes" id="UP000235388"/>
    </source>
</evidence>
<sequence>MHVELSASAHHTASVPTVVAWPLTELPLPLLVSNKLVRLTNLGACQPPPLPPPSPDQSKPLPSPSFPLLTNPGCPLAPSANKWVRPPACLLSPAPSLLLGEPAPWLTILAIAARTLTDFCNKQVPPRAQPRPATSLLLGPPTCSAPPSNLPSPRSPHVLSPTRLLAQPSSLPSSRCTLSPARLLAQTSALPPRAQPRPLPLACLDRRPPPMCSALPTPACSLRPV</sequence>
<proteinExistence type="predicted"/>
<evidence type="ECO:0000313" key="2">
    <source>
        <dbReference type="EMBL" id="PLW09718.1"/>
    </source>
</evidence>
<evidence type="ECO:0000256" key="1">
    <source>
        <dbReference type="SAM" id="MobiDB-lite"/>
    </source>
</evidence>
<name>A0A2N5S900_9BASI</name>
<feature type="compositionally biased region" description="Pro residues" evidence="1">
    <location>
        <begin position="46"/>
        <end position="65"/>
    </location>
</feature>
<dbReference type="Proteomes" id="UP000235388">
    <property type="component" value="Unassembled WGS sequence"/>
</dbReference>
<feature type="region of interest" description="Disordered" evidence="1">
    <location>
        <begin position="123"/>
        <end position="158"/>
    </location>
</feature>
<feature type="region of interest" description="Disordered" evidence="1">
    <location>
        <begin position="46"/>
        <end position="67"/>
    </location>
</feature>